<evidence type="ECO:0000256" key="4">
    <source>
        <dbReference type="ARBA" id="ARBA00022777"/>
    </source>
</evidence>
<dbReference type="InterPro" id="IPR050306">
    <property type="entry name" value="PfkB_Carbo_kinase"/>
</dbReference>
<evidence type="ECO:0000256" key="1">
    <source>
        <dbReference type="ARBA" id="ARBA00010688"/>
    </source>
</evidence>
<evidence type="ECO:0000256" key="5">
    <source>
        <dbReference type="ARBA" id="ARBA00022840"/>
    </source>
</evidence>
<evidence type="ECO:0000313" key="8">
    <source>
        <dbReference type="Proteomes" id="UP000256486"/>
    </source>
</evidence>
<name>A0A3E0VGR2_9MICO</name>
<dbReference type="PANTHER" id="PTHR43085">
    <property type="entry name" value="HEXOKINASE FAMILY MEMBER"/>
    <property type="match status" value="1"/>
</dbReference>
<comment type="similarity">
    <text evidence="1">Belongs to the carbohydrate kinase PfkB family.</text>
</comment>
<dbReference type="InterPro" id="IPR011611">
    <property type="entry name" value="PfkB_dom"/>
</dbReference>
<dbReference type="AlphaFoldDB" id="A0A3E0VGR2"/>
<evidence type="ECO:0000313" key="7">
    <source>
        <dbReference type="EMBL" id="RFA08628.1"/>
    </source>
</evidence>
<dbReference type="GO" id="GO:0005524">
    <property type="term" value="F:ATP binding"/>
    <property type="evidence" value="ECO:0007669"/>
    <property type="project" value="UniProtKB-KW"/>
</dbReference>
<accession>A0A3E0VGR2</accession>
<comment type="caution">
    <text evidence="7">The sequence shown here is derived from an EMBL/GenBank/DDBJ whole genome shotgun (WGS) entry which is preliminary data.</text>
</comment>
<dbReference type="Gene3D" id="3.40.1190.20">
    <property type="match status" value="1"/>
</dbReference>
<proteinExistence type="inferred from homology"/>
<dbReference type="CDD" id="cd01167">
    <property type="entry name" value="bac_FRK"/>
    <property type="match status" value="1"/>
</dbReference>
<dbReference type="Proteomes" id="UP000256486">
    <property type="component" value="Unassembled WGS sequence"/>
</dbReference>
<evidence type="ECO:0000256" key="3">
    <source>
        <dbReference type="ARBA" id="ARBA00022741"/>
    </source>
</evidence>
<dbReference type="OrthoDB" id="9795789at2"/>
<keyword evidence="4" id="KW-0418">Kinase</keyword>
<dbReference type="RefSeq" id="WP_116414033.1">
    <property type="nucleotide sequence ID" value="NZ_NBWZ01000001.1"/>
</dbReference>
<organism evidence="7 8">
    <name type="scientific">Subtercola boreus</name>
    <dbReference type="NCBI Taxonomy" id="120213"/>
    <lineage>
        <taxon>Bacteria</taxon>
        <taxon>Bacillati</taxon>
        <taxon>Actinomycetota</taxon>
        <taxon>Actinomycetes</taxon>
        <taxon>Micrococcales</taxon>
        <taxon>Microbacteriaceae</taxon>
        <taxon>Subtercola</taxon>
    </lineage>
</organism>
<dbReference type="GO" id="GO:0016301">
    <property type="term" value="F:kinase activity"/>
    <property type="evidence" value="ECO:0007669"/>
    <property type="project" value="UniProtKB-KW"/>
</dbReference>
<protein>
    <recommendedName>
        <fullName evidence="6">Carbohydrate kinase PfkB domain-containing protein</fullName>
    </recommendedName>
</protein>
<dbReference type="EMBL" id="NBWZ01000001">
    <property type="protein sequence ID" value="RFA08628.1"/>
    <property type="molecule type" value="Genomic_DNA"/>
</dbReference>
<keyword evidence="2" id="KW-0808">Transferase</keyword>
<sequence length="335" mass="34001">MNVSEDPQSPSESAASSAAEAGAAASSAAPGVLVIGEALVDILVRSGSADTAAPVVHPGGSPLNVAYGLARLGMATTFRAQVGDDDYGRAIIQHLGEAGVVLEQATALDAPTSTATAHLDAEGRASYEFDIVWELDRSDIAPGTSVLHTGSIASVLRPGSDEIRRLFADARARGDVLLSYDPNVRPSITPDRASVLADVEALAADAHVVKLSDEDAEWLYPGADLETVVSGFLDAGSLLVGVTRGGEGCLLAAPGVRVSLPAQPVDVVDTIGAGDSFMSGMLYAILCDGLVPGILAGRLDEAQVTAIARTALESARITVSRAGANPPSLAELAGA</sequence>
<dbReference type="SUPFAM" id="SSF53613">
    <property type="entry name" value="Ribokinase-like"/>
    <property type="match status" value="1"/>
</dbReference>
<keyword evidence="5" id="KW-0067">ATP-binding</keyword>
<dbReference type="PROSITE" id="PS00584">
    <property type="entry name" value="PFKB_KINASES_2"/>
    <property type="match status" value="1"/>
</dbReference>
<keyword evidence="3" id="KW-0547">Nucleotide-binding</keyword>
<dbReference type="InterPro" id="IPR029056">
    <property type="entry name" value="Ribokinase-like"/>
</dbReference>
<keyword evidence="8" id="KW-1185">Reference proteome</keyword>
<reference evidence="7 8" key="1">
    <citation type="submission" date="2017-04" db="EMBL/GenBank/DDBJ databases">
        <title>Comparative genome analysis of Subtercola boreus.</title>
        <authorList>
            <person name="Cho Y.-J."/>
            <person name="Cho A."/>
            <person name="Kim O.-S."/>
            <person name="Lee J.-I."/>
        </authorList>
    </citation>
    <scope>NUCLEOTIDE SEQUENCE [LARGE SCALE GENOMIC DNA]</scope>
    <source>
        <strain evidence="7 8">K300</strain>
    </source>
</reference>
<feature type="domain" description="Carbohydrate kinase PfkB" evidence="6">
    <location>
        <begin position="32"/>
        <end position="327"/>
    </location>
</feature>
<evidence type="ECO:0000259" key="6">
    <source>
        <dbReference type="Pfam" id="PF00294"/>
    </source>
</evidence>
<dbReference type="InterPro" id="IPR002173">
    <property type="entry name" value="Carboh/pur_kinase_PfkB_CS"/>
</dbReference>
<gene>
    <name evidence="7" type="ORF">B7R54_04825</name>
</gene>
<dbReference type="PROSITE" id="PS00583">
    <property type="entry name" value="PFKB_KINASES_1"/>
    <property type="match status" value="1"/>
</dbReference>
<dbReference type="PANTHER" id="PTHR43085:SF1">
    <property type="entry name" value="PSEUDOURIDINE KINASE-RELATED"/>
    <property type="match status" value="1"/>
</dbReference>
<evidence type="ECO:0000256" key="2">
    <source>
        <dbReference type="ARBA" id="ARBA00022679"/>
    </source>
</evidence>
<dbReference type="Pfam" id="PF00294">
    <property type="entry name" value="PfkB"/>
    <property type="match status" value="1"/>
</dbReference>